<evidence type="ECO:0000256" key="4">
    <source>
        <dbReference type="ARBA" id="ARBA00022729"/>
    </source>
</evidence>
<gene>
    <name evidence="7" type="ORF">OEV82_10335</name>
</gene>
<feature type="domain" description="Solute-binding protein family 5" evidence="6">
    <location>
        <begin position="90"/>
        <end position="453"/>
    </location>
</feature>
<dbReference type="RefSeq" id="WP_263061826.1">
    <property type="nucleotide sequence ID" value="NZ_JAOUSE010000030.1"/>
</dbReference>
<dbReference type="CDD" id="cd08499">
    <property type="entry name" value="PBP2_Ylib_like"/>
    <property type="match status" value="1"/>
</dbReference>
<proteinExistence type="inferred from homology"/>
<dbReference type="EMBL" id="JAOUSE010000030">
    <property type="protein sequence ID" value="MCU9594833.1"/>
    <property type="molecule type" value="Genomic_DNA"/>
</dbReference>
<dbReference type="PIRSF" id="PIRSF002741">
    <property type="entry name" value="MppA"/>
    <property type="match status" value="1"/>
</dbReference>
<keyword evidence="8" id="KW-1185">Reference proteome</keyword>
<dbReference type="InterPro" id="IPR030678">
    <property type="entry name" value="Peptide/Ni-bd"/>
</dbReference>
<name>A0ABT2WGL4_9BACI</name>
<feature type="chain" id="PRO_5047254758" evidence="5">
    <location>
        <begin position="26"/>
        <end position="534"/>
    </location>
</feature>
<dbReference type="Gene3D" id="3.10.105.10">
    <property type="entry name" value="Dipeptide-binding Protein, Domain 3"/>
    <property type="match status" value="1"/>
</dbReference>
<dbReference type="Pfam" id="PF00496">
    <property type="entry name" value="SBP_bac_5"/>
    <property type="match status" value="1"/>
</dbReference>
<protein>
    <submittedName>
        <fullName evidence="7">Glutathione ABC transporter substrate-binding protein</fullName>
    </submittedName>
</protein>
<evidence type="ECO:0000256" key="3">
    <source>
        <dbReference type="ARBA" id="ARBA00022448"/>
    </source>
</evidence>
<feature type="signal peptide" evidence="5">
    <location>
        <begin position="1"/>
        <end position="25"/>
    </location>
</feature>
<dbReference type="SUPFAM" id="SSF53850">
    <property type="entry name" value="Periplasmic binding protein-like II"/>
    <property type="match status" value="1"/>
</dbReference>
<dbReference type="Gene3D" id="3.90.76.10">
    <property type="entry name" value="Dipeptide-binding Protein, Domain 1"/>
    <property type="match status" value="1"/>
</dbReference>
<evidence type="ECO:0000313" key="7">
    <source>
        <dbReference type="EMBL" id="MCU9594833.1"/>
    </source>
</evidence>
<dbReference type="InterPro" id="IPR023765">
    <property type="entry name" value="SBP_5_CS"/>
</dbReference>
<accession>A0ABT2WGL4</accession>
<dbReference type="Gene3D" id="3.40.190.10">
    <property type="entry name" value="Periplasmic binding protein-like II"/>
    <property type="match status" value="1"/>
</dbReference>
<evidence type="ECO:0000259" key="6">
    <source>
        <dbReference type="Pfam" id="PF00496"/>
    </source>
</evidence>
<evidence type="ECO:0000313" key="8">
    <source>
        <dbReference type="Proteomes" id="UP001208656"/>
    </source>
</evidence>
<keyword evidence="4 5" id="KW-0732">Signal</keyword>
<comment type="similarity">
    <text evidence="2">Belongs to the bacterial solute-binding protein 5 family.</text>
</comment>
<dbReference type="PROSITE" id="PS01040">
    <property type="entry name" value="SBP_BACTERIAL_5"/>
    <property type="match status" value="1"/>
</dbReference>
<dbReference type="InterPro" id="IPR000914">
    <property type="entry name" value="SBP_5_dom"/>
</dbReference>
<reference evidence="7 8" key="1">
    <citation type="submission" date="2022-10" db="EMBL/GenBank/DDBJ databases">
        <title>Description of Fervidibacillus gen. nov. in the family Fervidibacillaceae fam. nov. with two species, Fervidibacillus albus sp. nov., and Fervidibacillus halotolerans sp. nov., isolated from tidal flat sediments.</title>
        <authorList>
            <person name="Kwon K.K."/>
            <person name="Yang S.-H."/>
        </authorList>
    </citation>
    <scope>NUCLEOTIDE SEQUENCE [LARGE SCALE GENOMIC DNA]</scope>
    <source>
        <strain evidence="7 8">DSM 23332</strain>
    </source>
</reference>
<evidence type="ECO:0000256" key="1">
    <source>
        <dbReference type="ARBA" id="ARBA00004193"/>
    </source>
</evidence>
<dbReference type="PANTHER" id="PTHR30290">
    <property type="entry name" value="PERIPLASMIC BINDING COMPONENT OF ABC TRANSPORTER"/>
    <property type="match status" value="1"/>
</dbReference>
<keyword evidence="3" id="KW-0813">Transport</keyword>
<comment type="caution">
    <text evidence="7">The sequence shown here is derived from an EMBL/GenBank/DDBJ whole genome shotgun (WGS) entry which is preliminary data.</text>
</comment>
<comment type="subcellular location">
    <subcellularLocation>
        <location evidence="1">Cell membrane</location>
        <topology evidence="1">Lipid-anchor</topology>
    </subcellularLocation>
</comment>
<dbReference type="PROSITE" id="PS51257">
    <property type="entry name" value="PROKAR_LIPOPROTEIN"/>
    <property type="match status" value="1"/>
</dbReference>
<evidence type="ECO:0000256" key="2">
    <source>
        <dbReference type="ARBA" id="ARBA00005695"/>
    </source>
</evidence>
<dbReference type="InterPro" id="IPR039424">
    <property type="entry name" value="SBP_5"/>
</dbReference>
<sequence>MLRKKRTYFTIVMMLVFGLILSACSSNNSSSSSDEKGGDAGSDSGSTQDLIIAQLSEAVSLDPHGSNDTSSSNVAYNIYEQLVYHDENMELAPGLAESWDLIDDTTWEFKLREGIKFHDGADFNAEAVKKNFERILDPDVGSPRAFLYEMIDSIEVVDDYTVQFKLQYPFAPFPAHLAHNGGGIISPNAIEKDYEGMKNGDEPGAYISLNPSGTGWFKLDEWKSGEYIKLVRNEDYWGEKAKLDSVTFKVVSESLTRVAELESGTSHVIDPLSPSDISRVESLANASVHKQPSLSLSYVGFNMEKEPFNDVRVRQAISMAIDKTQIIDGIYEGTGVPATGPIAPHVWGFDESVEPLEYNVEEAKALLAEAGYADGFKTTLWTNDNPDRVKIAEYVQSALSEIGIDVKIEILEWGAYLEQTAAGQHDMFILGWTTVTADADYGLYPVFHSENVGDPGNRTFTKDAELDKILEQARQENDEATRLDLYSQAQEKLVEIAPMIYLLHTDFIVGIDNKVKGFEITPAGMFKLKDVTIE</sequence>
<evidence type="ECO:0000256" key="5">
    <source>
        <dbReference type="SAM" id="SignalP"/>
    </source>
</evidence>
<dbReference type="Proteomes" id="UP001208656">
    <property type="component" value="Unassembled WGS sequence"/>
</dbReference>
<organism evidence="7 8">
    <name type="scientific">Pallidibacillus thermolactis</name>
    <dbReference type="NCBI Taxonomy" id="251051"/>
    <lineage>
        <taxon>Bacteria</taxon>
        <taxon>Bacillati</taxon>
        <taxon>Bacillota</taxon>
        <taxon>Bacilli</taxon>
        <taxon>Bacillales</taxon>
        <taxon>Bacillaceae</taxon>
        <taxon>Pallidibacillus</taxon>
    </lineage>
</organism>
<dbReference type="PANTHER" id="PTHR30290:SF9">
    <property type="entry name" value="OLIGOPEPTIDE-BINDING PROTEIN APPA"/>
    <property type="match status" value="1"/>
</dbReference>